<evidence type="ECO:0000256" key="3">
    <source>
        <dbReference type="SAM" id="MobiDB-lite"/>
    </source>
</evidence>
<dbReference type="NCBIfam" id="TIGR00254">
    <property type="entry name" value="GGDEF"/>
    <property type="match status" value="1"/>
</dbReference>
<dbReference type="EMBL" id="JBGBPY010000001">
    <property type="protein sequence ID" value="MEY2182043.1"/>
    <property type="molecule type" value="Genomic_DNA"/>
</dbReference>
<dbReference type="PANTHER" id="PTHR45138">
    <property type="entry name" value="REGULATORY COMPONENTS OF SENSORY TRANSDUCTION SYSTEM"/>
    <property type="match status" value="1"/>
</dbReference>
<keyword evidence="4" id="KW-0812">Transmembrane</keyword>
<feature type="transmembrane region" description="Helical" evidence="4">
    <location>
        <begin position="39"/>
        <end position="57"/>
    </location>
</feature>
<proteinExistence type="predicted"/>
<reference evidence="6 7" key="1">
    <citation type="submission" date="2024-07" db="EMBL/GenBank/DDBJ databases">
        <title>Molecular mechanisms and environmental adaptations of flagellar loss and biofilm growth of Rhodanobacter under environmental stress.</title>
        <authorList>
            <person name="Chen M."/>
        </authorList>
    </citation>
    <scope>NUCLEOTIDE SEQUENCE [LARGE SCALE GENOMIC DNA]</scope>
    <source>
        <strain evidence="6 7">RS22</strain>
    </source>
</reference>
<sequence length="408" mass="43467">MRIDLATIALFGALQALLLAPLLLVATRAYAGVARTSLRIWGTVLLLQAIGWVLMGLRGQVSDWVSIVLANGVLMVSYAETTRALRLLLGVPQRRALLVMIGATGWLGIAWFGVAVPDYRMRVYIASLALGAYLLLLVWPLRHALRRGGSIAQRVMLLVLLGALAGWAARLGDLALHPAGAAGLLAYSPANAVQMIYSAVEPVLASIGFLLMYNETVQAELHRLARTDPLTGTLNRLALDEESARLFSATSRPNTLAALIIDVDHFKRINDEFGHATGDRVLAALAAAIRWRLQPPAVLGRMGGEEFLALLPGTGLAEAMALAERLRVAVAAMPPVSDADVPGVTISVGIAAYRPEDTEVQTLVRRADRALYDAKRAGRNRVVAAMGDTSPVQPGAAAPSPQQTPPAE</sequence>
<evidence type="ECO:0000259" key="5">
    <source>
        <dbReference type="PROSITE" id="PS50887"/>
    </source>
</evidence>
<keyword evidence="4" id="KW-0472">Membrane</keyword>
<feature type="domain" description="GGDEF" evidence="5">
    <location>
        <begin position="254"/>
        <end position="387"/>
    </location>
</feature>
<dbReference type="SMART" id="SM00267">
    <property type="entry name" value="GGDEF"/>
    <property type="match status" value="1"/>
</dbReference>
<dbReference type="Gene3D" id="3.30.70.270">
    <property type="match status" value="1"/>
</dbReference>
<feature type="transmembrane region" description="Helical" evidence="4">
    <location>
        <begin position="151"/>
        <end position="172"/>
    </location>
</feature>
<gene>
    <name evidence="6" type="ORF">AB7878_06400</name>
</gene>
<evidence type="ECO:0000313" key="6">
    <source>
        <dbReference type="EMBL" id="MEY2182043.1"/>
    </source>
</evidence>
<dbReference type="PROSITE" id="PS50887">
    <property type="entry name" value="GGDEF"/>
    <property type="match status" value="1"/>
</dbReference>
<dbReference type="GO" id="GO:0052621">
    <property type="term" value="F:diguanylate cyclase activity"/>
    <property type="evidence" value="ECO:0007669"/>
    <property type="project" value="UniProtKB-EC"/>
</dbReference>
<dbReference type="CDD" id="cd01949">
    <property type="entry name" value="GGDEF"/>
    <property type="match status" value="1"/>
</dbReference>
<dbReference type="InterPro" id="IPR050469">
    <property type="entry name" value="Diguanylate_Cyclase"/>
</dbReference>
<dbReference type="PANTHER" id="PTHR45138:SF9">
    <property type="entry name" value="DIGUANYLATE CYCLASE DGCM-RELATED"/>
    <property type="match status" value="1"/>
</dbReference>
<dbReference type="EC" id="2.7.7.65" evidence="1"/>
<organism evidence="6 7">
    <name type="scientific">Rhodanobacter humi</name>
    <dbReference type="NCBI Taxonomy" id="1888173"/>
    <lineage>
        <taxon>Bacteria</taxon>
        <taxon>Pseudomonadati</taxon>
        <taxon>Pseudomonadota</taxon>
        <taxon>Gammaproteobacteria</taxon>
        <taxon>Lysobacterales</taxon>
        <taxon>Rhodanobacteraceae</taxon>
        <taxon>Rhodanobacter</taxon>
    </lineage>
</organism>
<feature type="compositionally biased region" description="Low complexity" evidence="3">
    <location>
        <begin position="391"/>
        <end position="401"/>
    </location>
</feature>
<dbReference type="InterPro" id="IPR029787">
    <property type="entry name" value="Nucleotide_cyclase"/>
</dbReference>
<feature type="region of interest" description="Disordered" evidence="3">
    <location>
        <begin position="385"/>
        <end position="408"/>
    </location>
</feature>
<comment type="caution">
    <text evidence="6">The sequence shown here is derived from an EMBL/GenBank/DDBJ whole genome shotgun (WGS) entry which is preliminary data.</text>
</comment>
<feature type="transmembrane region" description="Helical" evidence="4">
    <location>
        <begin position="192"/>
        <end position="213"/>
    </location>
</feature>
<name>A0ABV4APB5_9GAMM</name>
<comment type="catalytic activity">
    <reaction evidence="2">
        <text>2 GTP = 3',3'-c-di-GMP + 2 diphosphate</text>
        <dbReference type="Rhea" id="RHEA:24898"/>
        <dbReference type="ChEBI" id="CHEBI:33019"/>
        <dbReference type="ChEBI" id="CHEBI:37565"/>
        <dbReference type="ChEBI" id="CHEBI:58805"/>
        <dbReference type="EC" id="2.7.7.65"/>
    </reaction>
</comment>
<evidence type="ECO:0000313" key="7">
    <source>
        <dbReference type="Proteomes" id="UP001562159"/>
    </source>
</evidence>
<feature type="transmembrane region" description="Helical" evidence="4">
    <location>
        <begin position="121"/>
        <end position="139"/>
    </location>
</feature>
<dbReference type="InterPro" id="IPR000160">
    <property type="entry name" value="GGDEF_dom"/>
</dbReference>
<dbReference type="SUPFAM" id="SSF55073">
    <property type="entry name" value="Nucleotide cyclase"/>
    <property type="match status" value="1"/>
</dbReference>
<dbReference type="InterPro" id="IPR043128">
    <property type="entry name" value="Rev_trsase/Diguanyl_cyclase"/>
</dbReference>
<protein>
    <recommendedName>
        <fullName evidence="1">diguanylate cyclase</fullName>
        <ecNumber evidence="1">2.7.7.65</ecNumber>
    </recommendedName>
</protein>
<dbReference type="Pfam" id="PF00990">
    <property type="entry name" value="GGDEF"/>
    <property type="match status" value="1"/>
</dbReference>
<keyword evidence="6" id="KW-0808">Transferase</keyword>
<evidence type="ECO:0000256" key="1">
    <source>
        <dbReference type="ARBA" id="ARBA00012528"/>
    </source>
</evidence>
<dbReference type="Proteomes" id="UP001562159">
    <property type="component" value="Unassembled WGS sequence"/>
</dbReference>
<evidence type="ECO:0000256" key="4">
    <source>
        <dbReference type="SAM" id="Phobius"/>
    </source>
</evidence>
<accession>A0ABV4APB5</accession>
<evidence type="ECO:0000256" key="2">
    <source>
        <dbReference type="ARBA" id="ARBA00034247"/>
    </source>
</evidence>
<keyword evidence="6" id="KW-0548">Nucleotidyltransferase</keyword>
<keyword evidence="4" id="KW-1133">Transmembrane helix</keyword>
<feature type="transmembrane region" description="Helical" evidence="4">
    <location>
        <begin position="96"/>
        <end position="115"/>
    </location>
</feature>
<keyword evidence="7" id="KW-1185">Reference proteome</keyword>